<dbReference type="AlphaFoldDB" id="X1K3X5"/>
<organism evidence="2">
    <name type="scientific">marine sediment metagenome</name>
    <dbReference type="NCBI Taxonomy" id="412755"/>
    <lineage>
        <taxon>unclassified sequences</taxon>
        <taxon>metagenomes</taxon>
        <taxon>ecological metagenomes</taxon>
    </lineage>
</organism>
<evidence type="ECO:0000313" key="2">
    <source>
        <dbReference type="EMBL" id="GAI01258.1"/>
    </source>
</evidence>
<name>X1K3X5_9ZZZZ</name>
<proteinExistence type="predicted"/>
<feature type="transmembrane region" description="Helical" evidence="1">
    <location>
        <begin position="20"/>
        <end position="39"/>
    </location>
</feature>
<accession>X1K3X5</accession>
<gene>
    <name evidence="2" type="ORF">S03H2_71328</name>
</gene>
<keyword evidence="1" id="KW-1133">Transmembrane helix</keyword>
<evidence type="ECO:0000256" key="1">
    <source>
        <dbReference type="SAM" id="Phobius"/>
    </source>
</evidence>
<feature type="non-terminal residue" evidence="2">
    <location>
        <position position="1"/>
    </location>
</feature>
<sequence>PIFLNMTLPSLFSIFGLEIRWYGIITALSLVIGFTAAFFP</sequence>
<comment type="caution">
    <text evidence="2">The sequence shown here is derived from an EMBL/GenBank/DDBJ whole genome shotgun (WGS) entry which is preliminary data.</text>
</comment>
<keyword evidence="1" id="KW-0812">Transmembrane</keyword>
<reference evidence="2" key="1">
    <citation type="journal article" date="2014" name="Front. Microbiol.">
        <title>High frequency of phylogenetically diverse reductive dehalogenase-homologous genes in deep subseafloor sedimentary metagenomes.</title>
        <authorList>
            <person name="Kawai M."/>
            <person name="Futagami T."/>
            <person name="Toyoda A."/>
            <person name="Takaki Y."/>
            <person name="Nishi S."/>
            <person name="Hori S."/>
            <person name="Arai W."/>
            <person name="Tsubouchi T."/>
            <person name="Morono Y."/>
            <person name="Uchiyama I."/>
            <person name="Ito T."/>
            <person name="Fujiyama A."/>
            <person name="Inagaki F."/>
            <person name="Takami H."/>
        </authorList>
    </citation>
    <scope>NUCLEOTIDE SEQUENCE</scope>
    <source>
        <strain evidence="2">Expedition CK06-06</strain>
    </source>
</reference>
<dbReference type="EMBL" id="BARU01047694">
    <property type="protein sequence ID" value="GAI01258.1"/>
    <property type="molecule type" value="Genomic_DNA"/>
</dbReference>
<keyword evidence="1" id="KW-0472">Membrane</keyword>
<protein>
    <submittedName>
        <fullName evidence="2">Uncharacterized protein</fullName>
    </submittedName>
</protein>